<proteinExistence type="predicted"/>
<feature type="domain" description="Putative restriction endonuclease" evidence="2">
    <location>
        <begin position="38"/>
        <end position="209"/>
    </location>
</feature>
<organism evidence="3">
    <name type="scientific">Thermoleptolyngbya oregonensis NK1-22</name>
    <dbReference type="NCBI Taxonomy" id="2547457"/>
    <lineage>
        <taxon>Bacteria</taxon>
        <taxon>Bacillati</taxon>
        <taxon>Cyanobacteriota</taxon>
        <taxon>Cyanophyceae</taxon>
        <taxon>Oculatellales</taxon>
        <taxon>Oculatellaceae</taxon>
        <taxon>Thermoleptolyngbya</taxon>
    </lineage>
</organism>
<evidence type="ECO:0000259" key="2">
    <source>
        <dbReference type="Pfam" id="PF05685"/>
    </source>
</evidence>
<accession>A0AA96Y772</accession>
<dbReference type="SUPFAM" id="SSF52980">
    <property type="entry name" value="Restriction endonuclease-like"/>
    <property type="match status" value="1"/>
</dbReference>
<feature type="region of interest" description="Disordered" evidence="1">
    <location>
        <begin position="1"/>
        <end position="30"/>
    </location>
</feature>
<sequence>MTQTQRDSQSDPYGNCLTAPAATKLPPLETGDHLSRAEFERRYEAMPHLKKAELIEGVVYVPAALRFKSHGKPHAQMMLWLSTYWLATPAVEVADAPTVRLDLDNEPQPDIVLLIDPAAGGQSRLSEDDYIEGAPELIVEIAASSASIDLHTKKQVYRRSGVQEYIVWRSLENGLDWFYLNEGEYLVLPPDADGFLRSRIFPGLWLDVAALCGGDMMQVMQGLQAGIQSPAHAEFVQQLAARRSGQF</sequence>
<dbReference type="InterPro" id="IPR011335">
    <property type="entry name" value="Restrct_endonuc-II-like"/>
</dbReference>
<gene>
    <name evidence="3" type="ORF">HNI00_18310</name>
</gene>
<dbReference type="PANTHER" id="PTHR35400:SF3">
    <property type="entry name" value="SLL1072 PROTEIN"/>
    <property type="match status" value="1"/>
</dbReference>
<dbReference type="RefSeq" id="WP_316788233.1">
    <property type="nucleotide sequence ID" value="NZ_CP053540.1"/>
</dbReference>
<dbReference type="Gene3D" id="3.90.1570.10">
    <property type="entry name" value="tt1808, chain A"/>
    <property type="match status" value="1"/>
</dbReference>
<dbReference type="InterPro" id="IPR012296">
    <property type="entry name" value="Nuclease_put_TT1808"/>
</dbReference>
<dbReference type="PANTHER" id="PTHR35400">
    <property type="entry name" value="SLR1083 PROTEIN"/>
    <property type="match status" value="1"/>
</dbReference>
<dbReference type="KEGG" id="tog:HNI00_18310"/>
<evidence type="ECO:0000313" key="3">
    <source>
        <dbReference type="EMBL" id="WOB44886.1"/>
    </source>
</evidence>
<dbReference type="Pfam" id="PF05685">
    <property type="entry name" value="Uma2"/>
    <property type="match status" value="1"/>
</dbReference>
<keyword evidence="3" id="KW-0255">Endonuclease</keyword>
<name>A0AA96Y772_9CYAN</name>
<protein>
    <submittedName>
        <fullName evidence="3">Uma2 family endonuclease</fullName>
    </submittedName>
</protein>
<keyword evidence="3" id="KW-0378">Hydrolase</keyword>
<keyword evidence="3" id="KW-0540">Nuclease</keyword>
<dbReference type="EMBL" id="CP053540">
    <property type="protein sequence ID" value="WOB44886.1"/>
    <property type="molecule type" value="Genomic_DNA"/>
</dbReference>
<reference evidence="3" key="1">
    <citation type="submission" date="2020-05" db="EMBL/GenBank/DDBJ databases">
        <authorList>
            <person name="Zhu T."/>
            <person name="Keshari N."/>
            <person name="Lu X."/>
        </authorList>
    </citation>
    <scope>NUCLEOTIDE SEQUENCE</scope>
    <source>
        <strain evidence="3">NK1-22</strain>
    </source>
</reference>
<dbReference type="AlphaFoldDB" id="A0AA96Y772"/>
<feature type="compositionally biased region" description="Polar residues" evidence="1">
    <location>
        <begin position="1"/>
        <end position="12"/>
    </location>
</feature>
<evidence type="ECO:0000256" key="1">
    <source>
        <dbReference type="SAM" id="MobiDB-lite"/>
    </source>
</evidence>
<dbReference type="CDD" id="cd06260">
    <property type="entry name" value="DUF820-like"/>
    <property type="match status" value="1"/>
</dbReference>
<dbReference type="GO" id="GO:0004519">
    <property type="term" value="F:endonuclease activity"/>
    <property type="evidence" value="ECO:0007669"/>
    <property type="project" value="UniProtKB-KW"/>
</dbReference>
<dbReference type="InterPro" id="IPR008538">
    <property type="entry name" value="Uma2"/>
</dbReference>